<evidence type="ECO:0000313" key="1">
    <source>
        <dbReference type="EMBL" id="SCL74637.1"/>
    </source>
</evidence>
<dbReference type="Proteomes" id="UP000184671">
    <property type="component" value="Unassembled WGS sequence"/>
</dbReference>
<proteinExistence type="predicted"/>
<gene>
    <name evidence="1" type="ORF">L21_0518</name>
</gene>
<name>A0A1M4MID9_9EURY</name>
<protein>
    <submittedName>
        <fullName evidence="1">Uncharacterized protein</fullName>
    </submittedName>
</protein>
<sequence>MYRLKFGKRGVKDLEKISTALYVTKEVPGRGCGVRAHRITELKPHITLDEAKEAVCFIDEMFQEAEPVIKKVREGET</sequence>
<dbReference type="OrthoDB" id="147857at2157"/>
<dbReference type="AlphaFoldDB" id="A0A1M4MID9"/>
<dbReference type="EMBL" id="FMID01000014">
    <property type="protein sequence ID" value="SCL74637.1"/>
    <property type="molecule type" value="Genomic_DNA"/>
</dbReference>
<evidence type="ECO:0000313" key="2">
    <source>
        <dbReference type="Proteomes" id="UP000184671"/>
    </source>
</evidence>
<reference evidence="1 2" key="1">
    <citation type="submission" date="2016-08" db="EMBL/GenBank/DDBJ databases">
        <authorList>
            <person name="Seilhamer J.J."/>
        </authorList>
    </citation>
    <scope>NUCLEOTIDE SEQUENCE [LARGE SCALE GENOMIC DNA]</scope>
    <source>
        <strain evidence="1">L21-II-0</strain>
    </source>
</reference>
<accession>A0A1M4MID9</accession>
<organism evidence="1 2">
    <name type="scientific">Methanoculleus chikugoensis</name>
    <dbReference type="NCBI Taxonomy" id="118126"/>
    <lineage>
        <taxon>Archaea</taxon>
        <taxon>Methanobacteriati</taxon>
        <taxon>Methanobacteriota</taxon>
        <taxon>Stenosarchaea group</taxon>
        <taxon>Methanomicrobia</taxon>
        <taxon>Methanomicrobiales</taxon>
        <taxon>Methanomicrobiaceae</taxon>
        <taxon>Methanoculleus</taxon>
    </lineage>
</organism>
<dbReference type="RefSeq" id="WP_143727191.1">
    <property type="nucleotide sequence ID" value="NZ_FMID01000014.1"/>
</dbReference>